<evidence type="ECO:0000313" key="8">
    <source>
        <dbReference type="EMBL" id="GJE85841.1"/>
    </source>
</evidence>
<dbReference type="InterPro" id="IPR011701">
    <property type="entry name" value="MFS"/>
</dbReference>
<dbReference type="PANTHER" id="PTHR23502:SF23">
    <property type="entry name" value="FLUCONAZOLE RESISTANCE PROTEIN 1"/>
    <property type="match status" value="1"/>
</dbReference>
<dbReference type="PROSITE" id="PS50850">
    <property type="entry name" value="MFS"/>
    <property type="match status" value="1"/>
</dbReference>
<dbReference type="GO" id="GO:0005886">
    <property type="term" value="C:plasma membrane"/>
    <property type="evidence" value="ECO:0007669"/>
    <property type="project" value="TreeGrafter"/>
</dbReference>
<comment type="subcellular location">
    <subcellularLocation>
        <location evidence="1">Membrane</location>
        <topology evidence="1">Multi-pass membrane protein</topology>
    </subcellularLocation>
</comment>
<feature type="transmembrane region" description="Helical" evidence="6">
    <location>
        <begin position="292"/>
        <end position="313"/>
    </location>
</feature>
<evidence type="ECO:0000256" key="1">
    <source>
        <dbReference type="ARBA" id="ARBA00004141"/>
    </source>
</evidence>
<keyword evidence="9" id="KW-1185">Reference proteome</keyword>
<feature type="compositionally biased region" description="Polar residues" evidence="5">
    <location>
        <begin position="133"/>
        <end position="142"/>
    </location>
</feature>
<feature type="transmembrane region" description="Helical" evidence="6">
    <location>
        <begin position="605"/>
        <end position="624"/>
    </location>
</feature>
<dbReference type="CDD" id="cd17323">
    <property type="entry name" value="MFS_Tpo1_MDR_like"/>
    <property type="match status" value="1"/>
</dbReference>
<feature type="transmembrane region" description="Helical" evidence="6">
    <location>
        <begin position="509"/>
        <end position="528"/>
    </location>
</feature>
<dbReference type="GO" id="GO:1990961">
    <property type="term" value="P:xenobiotic detoxification by transmembrane export across the plasma membrane"/>
    <property type="evidence" value="ECO:0007669"/>
    <property type="project" value="TreeGrafter"/>
</dbReference>
<reference evidence="8 9" key="1">
    <citation type="submission" date="2021-08" db="EMBL/GenBank/DDBJ databases">
        <title>Draft Genome Sequence of Phanerochaete sordida strain YK-624.</title>
        <authorList>
            <person name="Mori T."/>
            <person name="Dohra H."/>
            <person name="Suzuki T."/>
            <person name="Kawagishi H."/>
            <person name="Hirai H."/>
        </authorList>
    </citation>
    <scope>NUCLEOTIDE SEQUENCE [LARGE SCALE GENOMIC DNA]</scope>
    <source>
        <strain evidence="8 9">YK-624</strain>
    </source>
</reference>
<protein>
    <submittedName>
        <fullName evidence="8">MFS general substrate transporter</fullName>
    </submittedName>
</protein>
<feature type="compositionally biased region" description="Polar residues" evidence="5">
    <location>
        <begin position="108"/>
        <end position="122"/>
    </location>
</feature>
<organism evidence="8 9">
    <name type="scientific">Phanerochaete sordida</name>
    <dbReference type="NCBI Taxonomy" id="48140"/>
    <lineage>
        <taxon>Eukaryota</taxon>
        <taxon>Fungi</taxon>
        <taxon>Dikarya</taxon>
        <taxon>Basidiomycota</taxon>
        <taxon>Agaricomycotina</taxon>
        <taxon>Agaricomycetes</taxon>
        <taxon>Polyporales</taxon>
        <taxon>Phanerochaetaceae</taxon>
        <taxon>Phanerochaete</taxon>
    </lineage>
</organism>
<keyword evidence="3 6" id="KW-1133">Transmembrane helix</keyword>
<comment type="caution">
    <text evidence="8">The sequence shown here is derived from an EMBL/GenBank/DDBJ whole genome shotgun (WGS) entry which is preliminary data.</text>
</comment>
<dbReference type="Proteomes" id="UP000703269">
    <property type="component" value="Unassembled WGS sequence"/>
</dbReference>
<evidence type="ECO:0000259" key="7">
    <source>
        <dbReference type="PROSITE" id="PS50850"/>
    </source>
</evidence>
<dbReference type="Pfam" id="PF07690">
    <property type="entry name" value="MFS_1"/>
    <property type="match status" value="1"/>
</dbReference>
<feature type="transmembrane region" description="Helical" evidence="6">
    <location>
        <begin position="320"/>
        <end position="339"/>
    </location>
</feature>
<feature type="transmembrane region" description="Helical" evidence="6">
    <location>
        <begin position="429"/>
        <end position="448"/>
    </location>
</feature>
<dbReference type="OrthoDB" id="3357846at2759"/>
<dbReference type="EMBL" id="BPQB01000003">
    <property type="protein sequence ID" value="GJE85841.1"/>
    <property type="molecule type" value="Genomic_DNA"/>
</dbReference>
<dbReference type="InterPro" id="IPR020846">
    <property type="entry name" value="MFS_dom"/>
</dbReference>
<proteinExistence type="predicted"/>
<feature type="transmembrane region" description="Helical" evidence="6">
    <location>
        <begin position="194"/>
        <end position="217"/>
    </location>
</feature>
<feature type="transmembrane region" description="Helical" evidence="6">
    <location>
        <begin position="534"/>
        <end position="558"/>
    </location>
</feature>
<dbReference type="AlphaFoldDB" id="A0A9P3L888"/>
<feature type="compositionally biased region" description="Basic and acidic residues" evidence="5">
    <location>
        <begin position="149"/>
        <end position="163"/>
    </location>
</feature>
<sequence length="636" mass="68999">MKLDDELPAHHRGRQITCNDTSSPRLPLALAHPEAFKMPVHAVLRDSFIGTLVYFLSGRRYFRHPEELPGFVLPEKYATAGADRSARGGDQCEASSQTRSVAAAAADPSTSGEDSNIPQTEPASEPRNEQDADNVSETTTMRPVSDNGDLEKGANGKKQKEQVTEQPSDSEVVDWYGPDDPECPRNWSFVKRCFVTFDICLLTFSIYIGSAIYSPGIGLVAQQFGISDVAATLGLALFVAGYGIGPMFLSPLSEIPQFGRTTVYMLAMLVFVCIQVPTALSKNLGALLPLRFLAGFVGSPPLATGGASVADMWAPEDRAVVIGVWGLAAVCGPVLGPLLGGFAAQAENWPWTIWILLWLSGGSFAWLAFTLPETSAQAILYRRAGRLRRLTGNPNLRSQGEIDAAQMSLGEVAQMTLVRPFVLTLREPIVFFINLYVALAYGILYVFIASFNVVFMEMHGFNLGQNGLAFLGLFVGAVITYACFAPYAIYVLKPMFKDGEENFIPENRLPVAMVGAIFLPISLFWFGWTSSSSINFIVPIIGSAFFSAGVFLLFQAALNYLSDCYPRYVASILAGNDLFRSSLGAGFPLFSTAFFHNLGVGPACSILGGIAVAMIPIPFVLYVYGARIRAWSKYAN</sequence>
<feature type="region of interest" description="Disordered" evidence="5">
    <location>
        <begin position="1"/>
        <end position="23"/>
    </location>
</feature>
<feature type="region of interest" description="Disordered" evidence="5">
    <location>
        <begin position="82"/>
        <end position="174"/>
    </location>
</feature>
<name>A0A9P3L888_9APHY</name>
<dbReference type="PANTHER" id="PTHR23502">
    <property type="entry name" value="MAJOR FACILITATOR SUPERFAMILY"/>
    <property type="match status" value="1"/>
</dbReference>
<dbReference type="FunFam" id="1.20.1250.20:FF:000011">
    <property type="entry name" value="MFS multidrug transporter, putative"/>
    <property type="match status" value="1"/>
</dbReference>
<evidence type="ECO:0000256" key="6">
    <source>
        <dbReference type="SAM" id="Phobius"/>
    </source>
</evidence>
<feature type="domain" description="Major facilitator superfamily (MFS) profile" evidence="7">
    <location>
        <begin position="195"/>
        <end position="628"/>
    </location>
</feature>
<dbReference type="InterPro" id="IPR036259">
    <property type="entry name" value="MFS_trans_sf"/>
</dbReference>
<feature type="transmembrane region" description="Helical" evidence="6">
    <location>
        <begin position="261"/>
        <end position="280"/>
    </location>
</feature>
<accession>A0A9P3L888</accession>
<feature type="transmembrane region" description="Helical" evidence="6">
    <location>
        <begin position="229"/>
        <end position="249"/>
    </location>
</feature>
<dbReference type="SUPFAM" id="SSF103473">
    <property type="entry name" value="MFS general substrate transporter"/>
    <property type="match status" value="1"/>
</dbReference>
<dbReference type="GO" id="GO:0015244">
    <property type="term" value="F:fluconazole transmembrane transporter activity"/>
    <property type="evidence" value="ECO:0007669"/>
    <property type="project" value="TreeGrafter"/>
</dbReference>
<dbReference type="Gene3D" id="1.20.1250.20">
    <property type="entry name" value="MFS general substrate transporter like domains"/>
    <property type="match status" value="1"/>
</dbReference>
<feature type="transmembrane region" description="Helical" evidence="6">
    <location>
        <begin position="351"/>
        <end position="372"/>
    </location>
</feature>
<keyword evidence="2 6" id="KW-0812">Transmembrane</keyword>
<gene>
    <name evidence="8" type="ORF">PsYK624_019200</name>
</gene>
<keyword evidence="4 6" id="KW-0472">Membrane</keyword>
<evidence type="ECO:0000256" key="5">
    <source>
        <dbReference type="SAM" id="MobiDB-lite"/>
    </source>
</evidence>
<evidence type="ECO:0000256" key="4">
    <source>
        <dbReference type="ARBA" id="ARBA00023136"/>
    </source>
</evidence>
<evidence type="ECO:0000313" key="9">
    <source>
        <dbReference type="Proteomes" id="UP000703269"/>
    </source>
</evidence>
<evidence type="ECO:0000256" key="3">
    <source>
        <dbReference type="ARBA" id="ARBA00022989"/>
    </source>
</evidence>
<evidence type="ECO:0000256" key="2">
    <source>
        <dbReference type="ARBA" id="ARBA00022692"/>
    </source>
</evidence>
<feature type="transmembrane region" description="Helical" evidence="6">
    <location>
        <begin position="468"/>
        <end position="489"/>
    </location>
</feature>